<dbReference type="OMA" id="AYLHYRF"/>
<reference evidence="13" key="3">
    <citation type="submission" date="2025-05" db="UniProtKB">
        <authorList>
            <consortium name="EnsemblMetazoa"/>
        </authorList>
    </citation>
    <scope>IDENTIFICATION</scope>
</reference>
<dbReference type="GO" id="GO:0010485">
    <property type="term" value="F:histone H4 acetyltransferase activity"/>
    <property type="evidence" value="ECO:0007669"/>
    <property type="project" value="InterPro"/>
</dbReference>
<proteinExistence type="inferred from homology"/>
<evidence type="ECO:0000256" key="3">
    <source>
        <dbReference type="ARBA" id="ARBA00008870"/>
    </source>
</evidence>
<dbReference type="GO" id="GO:0005634">
    <property type="term" value="C:nucleus"/>
    <property type="evidence" value="ECO:0007669"/>
    <property type="project" value="UniProtKB-SubCell"/>
</dbReference>
<evidence type="ECO:0000256" key="5">
    <source>
        <dbReference type="ARBA" id="ARBA00015043"/>
    </source>
</evidence>
<evidence type="ECO:0000256" key="10">
    <source>
        <dbReference type="ARBA" id="ARBA00047821"/>
    </source>
</evidence>
<evidence type="ECO:0000256" key="2">
    <source>
        <dbReference type="ARBA" id="ARBA00004496"/>
    </source>
</evidence>
<evidence type="ECO:0000256" key="11">
    <source>
        <dbReference type="ARBA" id="ARBA00049524"/>
    </source>
</evidence>
<dbReference type="EnsemblMetazoa" id="XM_017133598.2">
    <property type="protein sequence ID" value="XP_016989087.1"/>
    <property type="gene ID" value="LOC108051475"/>
</dbReference>
<keyword evidence="14" id="KW-1185">Reference proteome</keyword>
<evidence type="ECO:0000259" key="12">
    <source>
        <dbReference type="PROSITE" id="PS51186"/>
    </source>
</evidence>
<dbReference type="GO" id="GO:1990189">
    <property type="term" value="F:protein N-terminal-serine acetyltransferase activity"/>
    <property type="evidence" value="ECO:0007669"/>
    <property type="project" value="UniProtKB-EC"/>
</dbReference>
<reference evidence="14" key="1">
    <citation type="journal article" date="2021" name="Elife">
        <title>Highly contiguous assemblies of 101 drosophilid genomes.</title>
        <authorList>
            <person name="Kim B.Y."/>
            <person name="Wang J.R."/>
            <person name="Miller D.E."/>
            <person name="Barmina O."/>
            <person name="Delaney E."/>
            <person name="Thompson A."/>
            <person name="Comeault A.A."/>
            <person name="Peede D."/>
            <person name="D'Agostino E.R."/>
            <person name="Pelaez J."/>
            <person name="Aguilar J.M."/>
            <person name="Haji D."/>
            <person name="Matsunaga T."/>
            <person name="Armstrong E.E."/>
            <person name="Zych M."/>
            <person name="Ogawa Y."/>
            <person name="Stamenkovic-Radak M."/>
            <person name="Jelic M."/>
            <person name="Veselinovic M.S."/>
            <person name="Tanaskovic M."/>
            <person name="Eric P."/>
            <person name="Gao J.J."/>
            <person name="Katoh T.K."/>
            <person name="Toda M.J."/>
            <person name="Watabe H."/>
            <person name="Watada M."/>
            <person name="Davis J.S."/>
            <person name="Moyle L.C."/>
            <person name="Manoli G."/>
            <person name="Bertolini E."/>
            <person name="Kostal V."/>
            <person name="Hawley R.S."/>
            <person name="Takahashi A."/>
            <person name="Jones C.D."/>
            <person name="Price D.K."/>
            <person name="Whiteman N."/>
            <person name="Kopp A."/>
            <person name="Matute D.R."/>
            <person name="Petrov D.A."/>
        </authorList>
    </citation>
    <scope>NUCLEOTIDE SEQUENCE [LARGE SCALE GENOMIC DNA]</scope>
</reference>
<evidence type="ECO:0000313" key="14">
    <source>
        <dbReference type="Proteomes" id="UP001652680"/>
    </source>
</evidence>
<dbReference type="CDD" id="cd04301">
    <property type="entry name" value="NAT_SF"/>
    <property type="match status" value="1"/>
</dbReference>
<dbReference type="OrthoDB" id="424551at2759"/>
<dbReference type="EC" id="2.3.1.257" evidence="4"/>
<sequence length="202" mass="23386">MSNKDELSQGAKQRFVETAARAKNPAESLSYQSYKAPSGEEFKLICRTKADADSKLLKWAFKLAEINVGPYYKQLKMGWQPKIKSAELNKNWARYLVAQNEKKENVAYAMFRFDMDHGDSVLYCYEMQVAEEYRRKGLGKFIMSILEDCARLWRLEKVMLTVLNNNEPSISFFNQLGYVKDEISPDVLEQADYQILSKSMLS</sequence>
<dbReference type="PROSITE" id="PS51186">
    <property type="entry name" value="GNAT"/>
    <property type="match status" value="1"/>
</dbReference>
<feature type="domain" description="N-acetyltransferase" evidence="12">
    <location>
        <begin position="59"/>
        <end position="201"/>
    </location>
</feature>
<dbReference type="Pfam" id="PF00583">
    <property type="entry name" value="Acetyltransf_1"/>
    <property type="match status" value="1"/>
</dbReference>
<dbReference type="Proteomes" id="UP001652680">
    <property type="component" value="Unassembled WGS sequence"/>
</dbReference>
<evidence type="ECO:0000256" key="9">
    <source>
        <dbReference type="ARBA" id="ARBA00023315"/>
    </source>
</evidence>
<dbReference type="Gene3D" id="3.40.630.30">
    <property type="match status" value="1"/>
</dbReference>
<evidence type="ECO:0000313" key="15">
    <source>
        <dbReference type="RefSeq" id="XP_016989087.1"/>
    </source>
</evidence>
<evidence type="ECO:0000256" key="7">
    <source>
        <dbReference type="ARBA" id="ARBA00022679"/>
    </source>
</evidence>
<keyword evidence="6" id="KW-0963">Cytoplasm</keyword>
<dbReference type="PANTHER" id="PTHR20531">
    <property type="entry name" value="N-ALPHA-ACETYLTRANSFERASE 40"/>
    <property type="match status" value="1"/>
</dbReference>
<protein>
    <recommendedName>
        <fullName evidence="5">N-alpha-acetyltransferase 40</fullName>
        <ecNumber evidence="4">2.3.1.257</ecNumber>
    </recommendedName>
</protein>
<dbReference type="GeneID" id="108051475"/>
<evidence type="ECO:0000256" key="6">
    <source>
        <dbReference type="ARBA" id="ARBA00022490"/>
    </source>
</evidence>
<evidence type="ECO:0000256" key="4">
    <source>
        <dbReference type="ARBA" id="ARBA00012950"/>
    </source>
</evidence>
<comment type="subcellular location">
    <subcellularLocation>
        <location evidence="2">Cytoplasm</location>
    </subcellularLocation>
    <subcellularLocation>
        <location evidence="1">Nucleus</location>
    </subcellularLocation>
</comment>
<dbReference type="PANTHER" id="PTHR20531:SF1">
    <property type="entry name" value="N-ALPHA-ACETYLTRANSFERASE 40"/>
    <property type="match status" value="1"/>
</dbReference>
<organism evidence="15">
    <name type="scientific">Drosophila rhopaloa</name>
    <name type="common">Fruit fly</name>
    <dbReference type="NCBI Taxonomy" id="1041015"/>
    <lineage>
        <taxon>Eukaryota</taxon>
        <taxon>Metazoa</taxon>
        <taxon>Ecdysozoa</taxon>
        <taxon>Arthropoda</taxon>
        <taxon>Hexapoda</taxon>
        <taxon>Insecta</taxon>
        <taxon>Pterygota</taxon>
        <taxon>Neoptera</taxon>
        <taxon>Endopterygota</taxon>
        <taxon>Diptera</taxon>
        <taxon>Brachycera</taxon>
        <taxon>Muscomorpha</taxon>
        <taxon>Ephydroidea</taxon>
        <taxon>Drosophilidae</taxon>
        <taxon>Drosophila</taxon>
        <taxon>Sophophora</taxon>
    </lineage>
</organism>
<dbReference type="InterPro" id="IPR016181">
    <property type="entry name" value="Acyl_CoA_acyltransferase"/>
</dbReference>
<comment type="catalytic activity">
    <reaction evidence="11">
        <text>N-terminal L-seryl-[histone H4] + acetyl-CoA = N-terminal N(alpha)-acetyl-L-seryl-[histone H4] + CoA + H(+)</text>
        <dbReference type="Rhea" id="RHEA:50596"/>
        <dbReference type="Rhea" id="RHEA-COMP:12740"/>
        <dbReference type="Rhea" id="RHEA-COMP:12743"/>
        <dbReference type="ChEBI" id="CHEBI:15378"/>
        <dbReference type="ChEBI" id="CHEBI:57287"/>
        <dbReference type="ChEBI" id="CHEBI:57288"/>
        <dbReference type="ChEBI" id="CHEBI:64738"/>
        <dbReference type="ChEBI" id="CHEBI:83690"/>
        <dbReference type="EC" id="2.3.1.257"/>
    </reaction>
</comment>
<gene>
    <name evidence="15" type="primary">LOC108051475</name>
    <name evidence="13" type="synonym">108051475</name>
</gene>
<evidence type="ECO:0000313" key="13">
    <source>
        <dbReference type="EnsemblMetazoa" id="XP_016989087.1"/>
    </source>
</evidence>
<dbReference type="InterPro" id="IPR039949">
    <property type="entry name" value="NAA40"/>
</dbReference>
<dbReference type="GO" id="GO:0005737">
    <property type="term" value="C:cytoplasm"/>
    <property type="evidence" value="ECO:0007669"/>
    <property type="project" value="UniProtKB-SubCell"/>
</dbReference>
<dbReference type="AlphaFoldDB" id="A0A6P4FGL8"/>
<dbReference type="GO" id="GO:0043998">
    <property type="term" value="F:histone H2A acetyltransferase activity"/>
    <property type="evidence" value="ECO:0007669"/>
    <property type="project" value="InterPro"/>
</dbReference>
<keyword evidence="7" id="KW-0808">Transferase</keyword>
<name>A0A6P4FGL8_DRORH</name>
<evidence type="ECO:0000256" key="8">
    <source>
        <dbReference type="ARBA" id="ARBA00023242"/>
    </source>
</evidence>
<comment type="catalytic activity">
    <reaction evidence="10">
        <text>N-terminal L-seryl-[histone H2A] + acetyl-CoA = N-terminal N(alpha)-acetyl-L-seryl-[histone H2A] + CoA + H(+)</text>
        <dbReference type="Rhea" id="RHEA:50600"/>
        <dbReference type="Rhea" id="RHEA-COMP:12742"/>
        <dbReference type="Rhea" id="RHEA-COMP:12744"/>
        <dbReference type="ChEBI" id="CHEBI:15378"/>
        <dbReference type="ChEBI" id="CHEBI:57287"/>
        <dbReference type="ChEBI" id="CHEBI:57288"/>
        <dbReference type="ChEBI" id="CHEBI:64738"/>
        <dbReference type="ChEBI" id="CHEBI:83690"/>
        <dbReference type="EC" id="2.3.1.257"/>
    </reaction>
</comment>
<dbReference type="InterPro" id="IPR000182">
    <property type="entry name" value="GNAT_dom"/>
</dbReference>
<accession>A0A6P4FGL8</accession>
<keyword evidence="9" id="KW-0012">Acyltransferase</keyword>
<dbReference type="SUPFAM" id="SSF55729">
    <property type="entry name" value="Acyl-CoA N-acyltransferases (Nat)"/>
    <property type="match status" value="1"/>
</dbReference>
<dbReference type="CTD" id="79829"/>
<dbReference type="RefSeq" id="XP_016989087.1">
    <property type="nucleotide sequence ID" value="XM_017133598.1"/>
</dbReference>
<evidence type="ECO:0000256" key="1">
    <source>
        <dbReference type="ARBA" id="ARBA00004123"/>
    </source>
</evidence>
<keyword evidence="8" id="KW-0539">Nucleus</keyword>
<comment type="similarity">
    <text evidence="3">Belongs to the acetyltransferase family. NAA40 subfamily.</text>
</comment>
<reference evidence="15" key="2">
    <citation type="submission" date="2025-04" db="UniProtKB">
        <authorList>
            <consortium name="RefSeq"/>
        </authorList>
    </citation>
    <scope>IDENTIFICATION</scope>
</reference>